<protein>
    <submittedName>
        <fullName evidence="1">Uncharacterized protein</fullName>
    </submittedName>
</protein>
<reference evidence="1" key="1">
    <citation type="journal article" date="2021" name="Genome Biol. Evol.">
        <title>The assembled and annotated genome of the fairy-ring fungus Marasmius oreades.</title>
        <authorList>
            <person name="Hiltunen M."/>
            <person name="Ament-Velasquez S.L."/>
            <person name="Johannesson H."/>
        </authorList>
    </citation>
    <scope>NUCLEOTIDE SEQUENCE</scope>
    <source>
        <strain evidence="1">03SP1</strain>
    </source>
</reference>
<dbReference type="EMBL" id="CM032189">
    <property type="protein sequence ID" value="KAG7087457.1"/>
    <property type="molecule type" value="Genomic_DNA"/>
</dbReference>
<dbReference type="AlphaFoldDB" id="A0A9P7RQ60"/>
<comment type="caution">
    <text evidence="1">The sequence shown here is derived from an EMBL/GenBank/DDBJ whole genome shotgun (WGS) entry which is preliminary data.</text>
</comment>
<dbReference type="KEGG" id="more:E1B28_013423"/>
<dbReference type="GeneID" id="66082498"/>
<evidence type="ECO:0000313" key="2">
    <source>
        <dbReference type="Proteomes" id="UP001049176"/>
    </source>
</evidence>
<dbReference type="Proteomes" id="UP001049176">
    <property type="component" value="Chromosome 9"/>
</dbReference>
<organism evidence="1 2">
    <name type="scientific">Marasmius oreades</name>
    <name type="common">fairy-ring Marasmius</name>
    <dbReference type="NCBI Taxonomy" id="181124"/>
    <lineage>
        <taxon>Eukaryota</taxon>
        <taxon>Fungi</taxon>
        <taxon>Dikarya</taxon>
        <taxon>Basidiomycota</taxon>
        <taxon>Agaricomycotina</taxon>
        <taxon>Agaricomycetes</taxon>
        <taxon>Agaricomycetidae</taxon>
        <taxon>Agaricales</taxon>
        <taxon>Marasmiineae</taxon>
        <taxon>Marasmiaceae</taxon>
        <taxon>Marasmius</taxon>
    </lineage>
</organism>
<name>A0A9P7RQ60_9AGAR</name>
<gene>
    <name evidence="1" type="ORF">E1B28_013423</name>
</gene>
<keyword evidence="2" id="KW-1185">Reference proteome</keyword>
<sequence length="107" mass="13011">MSFMHWSFECPVPFGVSFGRYKDWWERFGRCESPKFGFETIKFHMMSYPLGVAESERLRPRLLANLKRFPRMLQDFTVPWDDAKFPKLKPRKDGQWVFYMGGRLWYV</sequence>
<evidence type="ECO:0000313" key="1">
    <source>
        <dbReference type="EMBL" id="KAG7087457.1"/>
    </source>
</evidence>
<proteinExistence type="predicted"/>
<accession>A0A9P7RQ60</accession>
<dbReference type="RefSeq" id="XP_043003928.1">
    <property type="nucleotide sequence ID" value="XM_043158579.1"/>
</dbReference>